<evidence type="ECO:0000313" key="1">
    <source>
        <dbReference type="EMBL" id="GIL68137.1"/>
    </source>
</evidence>
<sequence length="183" mass="19515">MPSLLLRKPCGGALTFRCRRGAVRVEPAPAGHVTPGATAAAILAASAVLIGSPAAYAIGIESVDILPSSFEKPAALSKYADEQKQKLADADEAFKNSGTLKELLARSEANKDKNRRDVQNKYCYRQAELGVGDCGGLRYIPGLTDSGKQKTPQWLADLLGVEVPDSDPAEGKTLKELIYDDDK</sequence>
<dbReference type="Proteomes" id="UP000747399">
    <property type="component" value="Unassembled WGS sequence"/>
</dbReference>
<gene>
    <name evidence="1" type="ORF">Vafri_21418</name>
</gene>
<organism evidence="1 2">
    <name type="scientific">Volvox africanus</name>
    <dbReference type="NCBI Taxonomy" id="51714"/>
    <lineage>
        <taxon>Eukaryota</taxon>
        <taxon>Viridiplantae</taxon>
        <taxon>Chlorophyta</taxon>
        <taxon>core chlorophytes</taxon>
        <taxon>Chlorophyceae</taxon>
        <taxon>CS clade</taxon>
        <taxon>Chlamydomonadales</taxon>
        <taxon>Volvocaceae</taxon>
        <taxon>Volvox</taxon>
    </lineage>
</organism>
<evidence type="ECO:0000313" key="2">
    <source>
        <dbReference type="Proteomes" id="UP000747399"/>
    </source>
</evidence>
<dbReference type="EMBL" id="BNCO01000110">
    <property type="protein sequence ID" value="GIL68137.1"/>
    <property type="molecule type" value="Genomic_DNA"/>
</dbReference>
<keyword evidence="2" id="KW-1185">Reference proteome</keyword>
<comment type="caution">
    <text evidence="1">The sequence shown here is derived from an EMBL/GenBank/DDBJ whole genome shotgun (WGS) entry which is preliminary data.</text>
</comment>
<name>A0A8J4FBC3_9CHLO</name>
<dbReference type="PANTHER" id="PTHR36730">
    <property type="entry name" value="OS03G0210700 PROTEIN"/>
    <property type="match status" value="1"/>
</dbReference>
<dbReference type="PANTHER" id="PTHR36730:SF1">
    <property type="entry name" value="CATHEPSIN PROPEPTIDE INHIBITOR DOMAIN-CONTAINING PROTEIN"/>
    <property type="match status" value="1"/>
</dbReference>
<protein>
    <submittedName>
        <fullName evidence="1">Uncharacterized protein</fullName>
    </submittedName>
</protein>
<proteinExistence type="predicted"/>
<dbReference type="AlphaFoldDB" id="A0A8J4FBC3"/>
<accession>A0A8J4FBC3</accession>
<reference evidence="1" key="1">
    <citation type="journal article" date="2021" name="Proc. Natl. Acad. Sci. U.S.A.">
        <title>Three genomes in the algal genus Volvox reveal the fate of a haploid sex-determining region after a transition to homothallism.</title>
        <authorList>
            <person name="Yamamoto K."/>
            <person name="Hamaji T."/>
            <person name="Kawai-Toyooka H."/>
            <person name="Matsuzaki R."/>
            <person name="Takahashi F."/>
            <person name="Nishimura Y."/>
            <person name="Kawachi M."/>
            <person name="Noguchi H."/>
            <person name="Minakuchi Y."/>
            <person name="Umen J.G."/>
            <person name="Toyoda A."/>
            <person name="Nozaki H."/>
        </authorList>
    </citation>
    <scope>NUCLEOTIDE SEQUENCE</scope>
    <source>
        <strain evidence="1">NIES-3780</strain>
    </source>
</reference>